<dbReference type="Proteomes" id="UP000193411">
    <property type="component" value="Unassembled WGS sequence"/>
</dbReference>
<name>A0A1Y2H581_9FUNG</name>
<dbReference type="InterPro" id="IPR036047">
    <property type="entry name" value="F-box-like_dom_sf"/>
</dbReference>
<evidence type="ECO:0000259" key="1">
    <source>
        <dbReference type="PROSITE" id="PS50181"/>
    </source>
</evidence>
<dbReference type="PANTHER" id="PTHR13318">
    <property type="entry name" value="PARTNER OF PAIRED, ISOFORM B-RELATED"/>
    <property type="match status" value="1"/>
</dbReference>
<dbReference type="SUPFAM" id="SSF81383">
    <property type="entry name" value="F-box domain"/>
    <property type="match status" value="1"/>
</dbReference>
<dbReference type="PROSITE" id="PS50181">
    <property type="entry name" value="FBOX"/>
    <property type="match status" value="1"/>
</dbReference>
<dbReference type="OrthoDB" id="10257471at2759"/>
<dbReference type="InterPro" id="IPR006553">
    <property type="entry name" value="Leu-rich_rpt_Cys-con_subtyp"/>
</dbReference>
<dbReference type="Gene3D" id="3.80.10.10">
    <property type="entry name" value="Ribonuclease Inhibitor"/>
    <property type="match status" value="3"/>
</dbReference>
<protein>
    <recommendedName>
        <fullName evidence="1">F-box domain-containing protein</fullName>
    </recommendedName>
</protein>
<dbReference type="AlphaFoldDB" id="A0A1Y2H581"/>
<dbReference type="Pfam" id="PF13516">
    <property type="entry name" value="LRR_6"/>
    <property type="match status" value="1"/>
</dbReference>
<gene>
    <name evidence="2" type="ORF">BCR44DRAFT_1448108</name>
</gene>
<dbReference type="SMART" id="SM00367">
    <property type="entry name" value="LRR_CC"/>
    <property type="match status" value="5"/>
</dbReference>
<comment type="caution">
    <text evidence="2">The sequence shown here is derived from an EMBL/GenBank/DDBJ whole genome shotgun (WGS) entry which is preliminary data.</text>
</comment>
<dbReference type="Gene3D" id="1.20.1280.50">
    <property type="match status" value="1"/>
</dbReference>
<dbReference type="InterPro" id="IPR032675">
    <property type="entry name" value="LRR_dom_sf"/>
</dbReference>
<proteinExistence type="predicted"/>
<sequence length="513" mass="54915">MLAFLERKRLEREQQQSAHVKTKQLSSSSSAAPASTPILLQQALRPAAPSSKVSRTTAKRHLPARKSFDPLALLPAELILRILDLLPFASLVLCSGLTKAWRSFLRRHRDLWRHLPMIERRPGTLNNAAIKSLVSRAGSQLQSLHIRATGKSITSAGIRDCGIVAARHTQLTRLTVEAMSKLNREALTALLVPSLRSVSVPSTAVDDAAVAMVLATCLRLEQLNLANCKLVTGSGFEPAMASALPYGDSPAGLACLDISGCVSFTPQGIENLTRHPRIASTLTHLFAQHIQSLNNWCLLQLTDLAAVHTLHLSHHPSFTSARLVQLFSTLRNLQSVSLPYCPAINDQVLQSLAQHSGPSLHSLAVEGSANISGLVWTQSLAQFTNLTNLQVAQCPGISTTTLETIPSAVSTLSVRGIDAITDRSLDALTLSAPNLHTLSVGQTRVTTGGLKRLMVLMPHLRVLDVSGCAHVSSAGLAELRAVAGRRGAARGGDELVVVFASFESGKSVRVTGF</sequence>
<evidence type="ECO:0000313" key="2">
    <source>
        <dbReference type="EMBL" id="ORZ29716.1"/>
    </source>
</evidence>
<dbReference type="InterPro" id="IPR001810">
    <property type="entry name" value="F-box_dom"/>
</dbReference>
<organism evidence="2 3">
    <name type="scientific">Catenaria anguillulae PL171</name>
    <dbReference type="NCBI Taxonomy" id="765915"/>
    <lineage>
        <taxon>Eukaryota</taxon>
        <taxon>Fungi</taxon>
        <taxon>Fungi incertae sedis</taxon>
        <taxon>Blastocladiomycota</taxon>
        <taxon>Blastocladiomycetes</taxon>
        <taxon>Blastocladiales</taxon>
        <taxon>Catenariaceae</taxon>
        <taxon>Catenaria</taxon>
    </lineage>
</organism>
<dbReference type="SUPFAM" id="SSF52047">
    <property type="entry name" value="RNI-like"/>
    <property type="match status" value="1"/>
</dbReference>
<reference evidence="2 3" key="1">
    <citation type="submission" date="2016-07" db="EMBL/GenBank/DDBJ databases">
        <title>Pervasive Adenine N6-methylation of Active Genes in Fungi.</title>
        <authorList>
            <consortium name="DOE Joint Genome Institute"/>
            <person name="Mondo S.J."/>
            <person name="Dannebaum R.O."/>
            <person name="Kuo R.C."/>
            <person name="Labutti K."/>
            <person name="Haridas S."/>
            <person name="Kuo A."/>
            <person name="Salamov A."/>
            <person name="Ahrendt S.R."/>
            <person name="Lipzen A."/>
            <person name="Sullivan W."/>
            <person name="Andreopoulos W.B."/>
            <person name="Clum A."/>
            <person name="Lindquist E."/>
            <person name="Daum C."/>
            <person name="Ramamoorthy G.K."/>
            <person name="Gryganskyi A."/>
            <person name="Culley D."/>
            <person name="Magnuson J.K."/>
            <person name="James T.Y."/>
            <person name="O'Malley M.A."/>
            <person name="Stajich J.E."/>
            <person name="Spatafora J.W."/>
            <person name="Visel A."/>
            <person name="Grigoriev I.V."/>
        </authorList>
    </citation>
    <scope>NUCLEOTIDE SEQUENCE [LARGE SCALE GENOMIC DNA]</scope>
    <source>
        <strain evidence="2 3">PL171</strain>
    </source>
</reference>
<dbReference type="InterPro" id="IPR001611">
    <property type="entry name" value="Leu-rich_rpt"/>
</dbReference>
<feature type="domain" description="F-box" evidence="1">
    <location>
        <begin position="68"/>
        <end position="115"/>
    </location>
</feature>
<dbReference type="GO" id="GO:0031146">
    <property type="term" value="P:SCF-dependent proteasomal ubiquitin-dependent protein catabolic process"/>
    <property type="evidence" value="ECO:0007669"/>
    <property type="project" value="TreeGrafter"/>
</dbReference>
<evidence type="ECO:0000313" key="3">
    <source>
        <dbReference type="Proteomes" id="UP000193411"/>
    </source>
</evidence>
<dbReference type="GO" id="GO:0019005">
    <property type="term" value="C:SCF ubiquitin ligase complex"/>
    <property type="evidence" value="ECO:0007669"/>
    <property type="project" value="TreeGrafter"/>
</dbReference>
<keyword evidence="3" id="KW-1185">Reference proteome</keyword>
<dbReference type="Pfam" id="PF00646">
    <property type="entry name" value="F-box"/>
    <property type="match status" value="1"/>
</dbReference>
<dbReference type="EMBL" id="MCFL01000133">
    <property type="protein sequence ID" value="ORZ29716.1"/>
    <property type="molecule type" value="Genomic_DNA"/>
</dbReference>
<accession>A0A1Y2H581</accession>
<dbReference type="STRING" id="765915.A0A1Y2H581"/>
<dbReference type="SMART" id="SM00256">
    <property type="entry name" value="FBOX"/>
    <property type="match status" value="1"/>
</dbReference>